<reference evidence="6 7" key="1">
    <citation type="journal article" date="2024" name="Genome Biol. Evol.">
        <title>Chromosome-level genome assembly of the viviparous eelpout Zoarces viviparus.</title>
        <authorList>
            <person name="Fuhrmann N."/>
            <person name="Brasseur M.V."/>
            <person name="Bakowski C.E."/>
            <person name="Podsiadlowski L."/>
            <person name="Prost S."/>
            <person name="Krehenwinkel H."/>
            <person name="Mayer C."/>
        </authorList>
    </citation>
    <scope>NUCLEOTIDE SEQUENCE [LARGE SCALE GENOMIC DNA]</scope>
    <source>
        <strain evidence="6">NO-MEL_2022_Ind0_liver</strain>
    </source>
</reference>
<evidence type="ECO:0000256" key="2">
    <source>
        <dbReference type="ARBA" id="ARBA00023157"/>
    </source>
</evidence>
<keyword evidence="4" id="KW-0964">Secreted</keyword>
<dbReference type="GO" id="GO:0005615">
    <property type="term" value="C:extracellular space"/>
    <property type="evidence" value="ECO:0007669"/>
    <property type="project" value="UniProtKB-KW"/>
</dbReference>
<evidence type="ECO:0000259" key="5">
    <source>
        <dbReference type="PROSITE" id="PS50835"/>
    </source>
</evidence>
<evidence type="ECO:0000256" key="3">
    <source>
        <dbReference type="ARBA" id="ARBA00023180"/>
    </source>
</evidence>
<gene>
    <name evidence="4" type="primary">IL12B</name>
    <name evidence="6" type="ORF">VZT92_023193</name>
</gene>
<dbReference type="InterPro" id="IPR013783">
    <property type="entry name" value="Ig-like_fold"/>
</dbReference>
<organism evidence="6 7">
    <name type="scientific">Zoarces viviparus</name>
    <name type="common">Viviparous eelpout</name>
    <name type="synonym">Blennius viviparus</name>
    <dbReference type="NCBI Taxonomy" id="48416"/>
    <lineage>
        <taxon>Eukaryota</taxon>
        <taxon>Metazoa</taxon>
        <taxon>Chordata</taxon>
        <taxon>Craniata</taxon>
        <taxon>Vertebrata</taxon>
        <taxon>Euteleostomi</taxon>
        <taxon>Actinopterygii</taxon>
        <taxon>Neopterygii</taxon>
        <taxon>Teleostei</taxon>
        <taxon>Neoteleostei</taxon>
        <taxon>Acanthomorphata</taxon>
        <taxon>Eupercaria</taxon>
        <taxon>Perciformes</taxon>
        <taxon>Cottioidei</taxon>
        <taxon>Zoarcales</taxon>
        <taxon>Zoarcidae</taxon>
        <taxon>Zoarcinae</taxon>
        <taxon>Zoarces</taxon>
    </lineage>
</organism>
<dbReference type="Gene3D" id="2.60.40.10">
    <property type="entry name" value="Immunoglobulins"/>
    <property type="match status" value="2"/>
</dbReference>
<keyword evidence="4" id="KW-0202">Cytokine</keyword>
<dbReference type="GO" id="GO:0005125">
    <property type="term" value="F:cytokine activity"/>
    <property type="evidence" value="ECO:0007669"/>
    <property type="project" value="UniProtKB-KW"/>
</dbReference>
<comment type="subunit">
    <text evidence="4">Heterodimer with IL12A; disulfide-linked. The heterodimer is known as interleukin IL-12.</text>
</comment>
<dbReference type="GO" id="GO:0004896">
    <property type="term" value="F:cytokine receptor activity"/>
    <property type="evidence" value="ECO:0007669"/>
    <property type="project" value="UniProtKB-UniRule"/>
</dbReference>
<evidence type="ECO:0000313" key="6">
    <source>
        <dbReference type="EMBL" id="KAK9517854.1"/>
    </source>
</evidence>
<dbReference type="Pfam" id="PF10420">
    <property type="entry name" value="IL12p40_C"/>
    <property type="match status" value="1"/>
</dbReference>
<feature type="domain" description="Ig-like" evidence="5">
    <location>
        <begin position="28"/>
        <end position="110"/>
    </location>
</feature>
<dbReference type="PIRSF" id="PIRSF038007">
    <property type="entry name" value="IL_12_beta"/>
    <property type="match status" value="1"/>
</dbReference>
<dbReference type="InterPro" id="IPR015528">
    <property type="entry name" value="IL-12_beta"/>
</dbReference>
<dbReference type="SUPFAM" id="SSF49265">
    <property type="entry name" value="Fibronectin type III"/>
    <property type="match status" value="2"/>
</dbReference>
<dbReference type="InterPro" id="IPR007110">
    <property type="entry name" value="Ig-like_dom"/>
</dbReference>
<comment type="similarity">
    <text evidence="4">Belongs to the IL-12B family.</text>
</comment>
<dbReference type="InterPro" id="IPR050676">
    <property type="entry name" value="IL-12"/>
</dbReference>
<keyword evidence="4" id="KW-0393">Immunoglobulin domain</keyword>
<accession>A0AAW1E7X7</accession>
<dbReference type="EMBL" id="JBCEZU010000538">
    <property type="protein sequence ID" value="KAK9517854.1"/>
    <property type="molecule type" value="Genomic_DNA"/>
</dbReference>
<name>A0AAW1E7X7_ZOAVI</name>
<dbReference type="InterPro" id="IPR019482">
    <property type="entry name" value="IL-12_beta_cen-dom"/>
</dbReference>
<dbReference type="InterPro" id="IPR036116">
    <property type="entry name" value="FN3_sf"/>
</dbReference>
<keyword evidence="1 4" id="KW-0732">Signal</keyword>
<dbReference type="PANTHER" id="PTHR48485:SF4">
    <property type="entry name" value="INTERLEUKIN-12 SUBUNIT BETA"/>
    <property type="match status" value="1"/>
</dbReference>
<keyword evidence="3 4" id="KW-0325">Glycoprotein</keyword>
<dbReference type="AlphaFoldDB" id="A0AAW1E7X7"/>
<proteinExistence type="inferred from homology"/>
<dbReference type="Proteomes" id="UP001488805">
    <property type="component" value="Unassembled WGS sequence"/>
</dbReference>
<dbReference type="PANTHER" id="PTHR48485">
    <property type="entry name" value="INTERLEUKIN-12 SUBUNIT BETA-RELATED"/>
    <property type="match status" value="1"/>
</dbReference>
<comment type="subcellular location">
    <subcellularLocation>
        <location evidence="4">Secreted</location>
    </subcellularLocation>
</comment>
<dbReference type="PRINTS" id="PR01928">
    <property type="entry name" value="INTRLEUKN12B"/>
</dbReference>
<evidence type="ECO:0000256" key="1">
    <source>
        <dbReference type="ARBA" id="ARBA00022729"/>
    </source>
</evidence>
<comment type="caution">
    <text evidence="6">The sequence shown here is derived from an EMBL/GenBank/DDBJ whole genome shotgun (WGS) entry which is preliminary data.</text>
</comment>
<keyword evidence="7" id="KW-1185">Reference proteome</keyword>
<evidence type="ECO:0000313" key="7">
    <source>
        <dbReference type="Proteomes" id="UP001488805"/>
    </source>
</evidence>
<sequence>MKLFVFSFVCACLQVSHQNSTSQWTMKPHVLVVVLDGSSDQQSLRCLEQPEELLRRDIKDEDISWRKDRKEEAQRGNTYLLELEESFAGGKYTCHSKDGSLLNHTEVLIQDDKTNSRRILVKPEQGDYLDCSAQNYNGEFQCSWTSHHLRPIEVAFIKARRLSDNDDDDIQCSVDESGQRWTCSSGQSNFGCSVDDSRNRIVCRDQQHCPYAEESQQIHLTVYVKTKHFLVENYSKYLYLSEIVKPDKVTISKVNTTTIEWSYPSSWSSPYSYFPLTFQILQCKRRCKRCNKRCDKRCTDSEATKTSTVQSTCQFEVKRAKAVCIRAKDALCNSQWSDWSFFSLRSHKKNKDQKKTNLTVER</sequence>
<protein>
    <recommendedName>
        <fullName evidence="4">Interleukin-12 subunit beta</fullName>
        <shortName evidence="4">IL-12B</shortName>
    </recommendedName>
    <alternativeName>
        <fullName evidence="4">Cytotoxic lymphocyte maturation factor 40 kDa subunit</fullName>
    </alternativeName>
    <alternativeName>
        <fullName evidence="4">IL-12 subunit p40</fullName>
    </alternativeName>
</protein>
<dbReference type="PROSITE" id="PS50835">
    <property type="entry name" value="IG_LIKE"/>
    <property type="match status" value="1"/>
</dbReference>
<keyword evidence="2" id="KW-1015">Disulfide bond</keyword>
<evidence type="ECO:0000256" key="4">
    <source>
        <dbReference type="RuleBase" id="RU281113"/>
    </source>
</evidence>
<feature type="signal peptide" evidence="4">
    <location>
        <begin position="1"/>
        <end position="18"/>
    </location>
</feature>
<feature type="chain" id="PRO_5043087495" description="Interleukin-12 subunit beta" evidence="4">
    <location>
        <begin position="19"/>
        <end position="362"/>
    </location>
</feature>